<protein>
    <submittedName>
        <fullName evidence="3">Phosphopantothenoylcysteine decarboxylase</fullName>
    </submittedName>
</protein>
<dbReference type="Pfam" id="PF04127">
    <property type="entry name" value="DFP"/>
    <property type="match status" value="1"/>
</dbReference>
<name>A0A9D1DDW0_9FIRM</name>
<dbReference type="SUPFAM" id="SSF102645">
    <property type="entry name" value="CoaB-like"/>
    <property type="match status" value="1"/>
</dbReference>
<dbReference type="InterPro" id="IPR007085">
    <property type="entry name" value="DNA/pantothenate-metab_flavo_C"/>
</dbReference>
<dbReference type="GO" id="GO:0015937">
    <property type="term" value="P:coenzyme A biosynthetic process"/>
    <property type="evidence" value="ECO:0007669"/>
    <property type="project" value="UniProtKB-ARBA"/>
</dbReference>
<dbReference type="Proteomes" id="UP000886749">
    <property type="component" value="Unassembled WGS sequence"/>
</dbReference>
<evidence type="ECO:0000259" key="2">
    <source>
        <dbReference type="Pfam" id="PF04127"/>
    </source>
</evidence>
<keyword evidence="1" id="KW-0175">Coiled coil</keyword>
<dbReference type="AlphaFoldDB" id="A0A9D1DDW0"/>
<reference evidence="3" key="1">
    <citation type="submission" date="2020-10" db="EMBL/GenBank/DDBJ databases">
        <authorList>
            <person name="Gilroy R."/>
        </authorList>
    </citation>
    <scope>NUCLEOTIDE SEQUENCE</scope>
    <source>
        <strain evidence="3">CHK184-25365</strain>
    </source>
</reference>
<feature type="domain" description="DNA/pantothenate metabolism flavoprotein C-terminal" evidence="2">
    <location>
        <begin position="16"/>
        <end position="224"/>
    </location>
</feature>
<evidence type="ECO:0000313" key="4">
    <source>
        <dbReference type="Proteomes" id="UP000886749"/>
    </source>
</evidence>
<dbReference type="EMBL" id="DVGY01000188">
    <property type="protein sequence ID" value="HIR41774.1"/>
    <property type="molecule type" value="Genomic_DNA"/>
</dbReference>
<evidence type="ECO:0000256" key="1">
    <source>
        <dbReference type="SAM" id="Coils"/>
    </source>
</evidence>
<dbReference type="Gene3D" id="3.40.50.10300">
    <property type="entry name" value="CoaB-like"/>
    <property type="match status" value="1"/>
</dbReference>
<accession>A0A9D1DDW0</accession>
<dbReference type="GO" id="GO:0003824">
    <property type="term" value="F:catalytic activity"/>
    <property type="evidence" value="ECO:0007669"/>
    <property type="project" value="UniProtKB-ARBA"/>
</dbReference>
<gene>
    <name evidence="3" type="ORF">IAB36_08100</name>
</gene>
<reference evidence="3" key="2">
    <citation type="journal article" date="2021" name="PeerJ">
        <title>Extensive microbial diversity within the chicken gut microbiome revealed by metagenomics and culture.</title>
        <authorList>
            <person name="Gilroy R."/>
            <person name="Ravi A."/>
            <person name="Getino M."/>
            <person name="Pursley I."/>
            <person name="Horton D.L."/>
            <person name="Alikhan N.F."/>
            <person name="Baker D."/>
            <person name="Gharbi K."/>
            <person name="Hall N."/>
            <person name="Watson M."/>
            <person name="Adriaenssens E.M."/>
            <person name="Foster-Nyarko E."/>
            <person name="Jarju S."/>
            <person name="Secka A."/>
            <person name="Antonio M."/>
            <person name="Oren A."/>
            <person name="Chaudhuri R.R."/>
            <person name="La Ragione R."/>
            <person name="Hildebrand F."/>
            <person name="Pallen M.J."/>
        </authorList>
    </citation>
    <scope>NUCLEOTIDE SEQUENCE</scope>
    <source>
        <strain evidence="3">CHK184-25365</strain>
    </source>
</reference>
<dbReference type="InterPro" id="IPR035929">
    <property type="entry name" value="CoaB-like_sf"/>
</dbReference>
<organism evidence="3 4">
    <name type="scientific">Candidatus Egerieicola pullicola</name>
    <dbReference type="NCBI Taxonomy" id="2840775"/>
    <lineage>
        <taxon>Bacteria</taxon>
        <taxon>Bacillati</taxon>
        <taxon>Bacillota</taxon>
        <taxon>Clostridia</taxon>
        <taxon>Eubacteriales</taxon>
        <taxon>Oscillospiraceae</taxon>
        <taxon>Oscillospiraceae incertae sedis</taxon>
        <taxon>Candidatus Egerieicola</taxon>
    </lineage>
</organism>
<sequence length="229" mass="24865">ETLYRWVKKALTLQDLAGKRVLVTAGATREAVDPVRFLTNHSTGKMGYAVAQIAWQRGAEVTLVSGVTALDCPVGVRRMSVTSAADMMEAVQRHWQDQDGFVLSAAVADFTPEHTAAQKIKKDGQSQRSLSLVSTQDILAWLGEHKKQGQRLCGFSMETENLLENSRKKLEKKKADLIAANSLTQPGAGFGVDTNCLTLIGPDWEEALPLMSKEDCAAALLDKLLGDPA</sequence>
<feature type="non-terminal residue" evidence="3">
    <location>
        <position position="1"/>
    </location>
</feature>
<proteinExistence type="predicted"/>
<feature type="coiled-coil region" evidence="1">
    <location>
        <begin position="156"/>
        <end position="183"/>
    </location>
</feature>
<evidence type="ECO:0000313" key="3">
    <source>
        <dbReference type="EMBL" id="HIR41774.1"/>
    </source>
</evidence>
<comment type="caution">
    <text evidence="3">The sequence shown here is derived from an EMBL/GenBank/DDBJ whole genome shotgun (WGS) entry which is preliminary data.</text>
</comment>